<evidence type="ECO:0000313" key="3">
    <source>
        <dbReference type="Proteomes" id="UP001596118"/>
    </source>
</evidence>
<comment type="caution">
    <text evidence="2">The sequence shown here is derived from an EMBL/GenBank/DDBJ whole genome shotgun (WGS) entry which is preliminary data.</text>
</comment>
<sequence length="354" mass="37549">MSETVDAPGSLRRNLRTLPTLLAIPMAVLLSATLVSGTTTAADGPPSAPVGTIALAFAVVAIPIVASIAAVGAWRNDRRLQWAATGGLLLLGIAPFGVVSEVVLLGVLVLLGLLNTVPDRRWYDVWLALALLVSLWGTGSLLVTYTPGHGGVMVVVGATIVFGATVSVLAAGTGTLGEARPPPATRDHAGRTPLSWLVSGVASGPGWRIAWIAVALLSLTVTVFHFLGLAWGTYTRYWFWDAITHSLSGFGVAGIVYLSRPAAFATPRRLFLLLPALVFTIGAVFEVYEYAFREFYVRWSFERYLTDTLADLGYDTLGALAFASFPYARLVGIGPRLLETPTDGDSTGESDEDD</sequence>
<feature type="transmembrane region" description="Helical" evidence="1">
    <location>
        <begin position="125"/>
        <end position="145"/>
    </location>
</feature>
<proteinExistence type="predicted"/>
<dbReference type="AlphaFoldDB" id="A0ABD5R4Y5"/>
<dbReference type="Pfam" id="PF09997">
    <property type="entry name" value="DUF2238"/>
    <property type="match status" value="1"/>
</dbReference>
<dbReference type="Proteomes" id="UP001596118">
    <property type="component" value="Unassembled WGS sequence"/>
</dbReference>
<keyword evidence="1" id="KW-0472">Membrane</keyword>
<name>A0ABD5R4Y5_9EURY</name>
<dbReference type="RefSeq" id="WP_256412559.1">
    <property type="nucleotide sequence ID" value="NZ_JANHDM010000011.1"/>
</dbReference>
<feature type="transmembrane region" description="Helical" evidence="1">
    <location>
        <begin position="152"/>
        <end position="172"/>
    </location>
</feature>
<evidence type="ECO:0000256" key="1">
    <source>
        <dbReference type="SAM" id="Phobius"/>
    </source>
</evidence>
<keyword evidence="1" id="KW-0812">Transmembrane</keyword>
<dbReference type="EMBL" id="JBHSKY010000017">
    <property type="protein sequence ID" value="MFC5279996.1"/>
    <property type="molecule type" value="Genomic_DNA"/>
</dbReference>
<feature type="transmembrane region" description="Helical" evidence="1">
    <location>
        <begin position="86"/>
        <end position="113"/>
    </location>
</feature>
<feature type="transmembrane region" description="Helical" evidence="1">
    <location>
        <begin position="238"/>
        <end position="258"/>
    </location>
</feature>
<feature type="transmembrane region" description="Helical" evidence="1">
    <location>
        <begin position="270"/>
        <end position="288"/>
    </location>
</feature>
<protein>
    <submittedName>
        <fullName evidence="2">Uncharacterized protein</fullName>
    </submittedName>
</protein>
<keyword evidence="1" id="KW-1133">Transmembrane helix</keyword>
<feature type="transmembrane region" description="Helical" evidence="1">
    <location>
        <begin position="53"/>
        <end position="74"/>
    </location>
</feature>
<reference evidence="2 3" key="1">
    <citation type="journal article" date="2019" name="Int. J. Syst. Evol. Microbiol.">
        <title>The Global Catalogue of Microorganisms (GCM) 10K type strain sequencing project: providing services to taxonomists for standard genome sequencing and annotation.</title>
        <authorList>
            <consortium name="The Broad Institute Genomics Platform"/>
            <consortium name="The Broad Institute Genome Sequencing Center for Infectious Disease"/>
            <person name="Wu L."/>
            <person name="Ma J."/>
        </authorList>
    </citation>
    <scope>NUCLEOTIDE SEQUENCE [LARGE SCALE GENOMIC DNA]</scope>
    <source>
        <strain evidence="2 3">CGMCC 1.12124</strain>
    </source>
</reference>
<organism evidence="2 3">
    <name type="scientific">Halorubrum rubrum</name>
    <dbReference type="NCBI Taxonomy" id="1126240"/>
    <lineage>
        <taxon>Archaea</taxon>
        <taxon>Methanobacteriati</taxon>
        <taxon>Methanobacteriota</taxon>
        <taxon>Stenosarchaea group</taxon>
        <taxon>Halobacteria</taxon>
        <taxon>Halobacteriales</taxon>
        <taxon>Haloferacaceae</taxon>
        <taxon>Halorubrum</taxon>
    </lineage>
</organism>
<feature type="transmembrane region" description="Helical" evidence="1">
    <location>
        <begin position="209"/>
        <end position="231"/>
    </location>
</feature>
<accession>A0ABD5R4Y5</accession>
<dbReference type="InterPro" id="IPR014509">
    <property type="entry name" value="YjdF-like"/>
</dbReference>
<feature type="transmembrane region" description="Helical" evidence="1">
    <location>
        <begin position="21"/>
        <end position="41"/>
    </location>
</feature>
<gene>
    <name evidence="2" type="ORF">ACFPM1_14695</name>
</gene>
<evidence type="ECO:0000313" key="2">
    <source>
        <dbReference type="EMBL" id="MFC5279996.1"/>
    </source>
</evidence>
<keyword evidence="3" id="KW-1185">Reference proteome</keyword>